<evidence type="ECO:0000256" key="1">
    <source>
        <dbReference type="ARBA" id="ARBA00005254"/>
    </source>
</evidence>
<gene>
    <name evidence="5" type="ORF">SAMN05443575_3187</name>
</gene>
<organism evidence="5 6">
    <name type="scientific">Jatrophihabitans endophyticus</name>
    <dbReference type="NCBI Taxonomy" id="1206085"/>
    <lineage>
        <taxon>Bacteria</taxon>
        <taxon>Bacillati</taxon>
        <taxon>Actinomycetota</taxon>
        <taxon>Actinomycetes</taxon>
        <taxon>Jatrophihabitantales</taxon>
        <taxon>Jatrophihabitantaceae</taxon>
        <taxon>Jatrophihabitans</taxon>
    </lineage>
</organism>
<evidence type="ECO:0000256" key="4">
    <source>
        <dbReference type="RuleBase" id="RU003707"/>
    </source>
</evidence>
<evidence type="ECO:0000256" key="2">
    <source>
        <dbReference type="ARBA" id="ARBA00023098"/>
    </source>
</evidence>
<dbReference type="PANTHER" id="PTHR11941">
    <property type="entry name" value="ENOYL-COA HYDRATASE-RELATED"/>
    <property type="match status" value="1"/>
</dbReference>
<proteinExistence type="inferred from homology"/>
<dbReference type="GO" id="GO:0016829">
    <property type="term" value="F:lyase activity"/>
    <property type="evidence" value="ECO:0007669"/>
    <property type="project" value="UniProtKB-KW"/>
</dbReference>
<dbReference type="CDD" id="cd06558">
    <property type="entry name" value="crotonase-like"/>
    <property type="match status" value="1"/>
</dbReference>
<evidence type="ECO:0000313" key="5">
    <source>
        <dbReference type="EMBL" id="SHH04973.1"/>
    </source>
</evidence>
<dbReference type="STRING" id="1206085.SAMN05443575_3187"/>
<dbReference type="InterPro" id="IPR001753">
    <property type="entry name" value="Enoyl-CoA_hydra/iso"/>
</dbReference>
<dbReference type="InterPro" id="IPR029045">
    <property type="entry name" value="ClpP/crotonase-like_dom_sf"/>
</dbReference>
<dbReference type="PROSITE" id="PS00166">
    <property type="entry name" value="ENOYL_COA_HYDRATASE"/>
    <property type="match status" value="1"/>
</dbReference>
<dbReference type="EMBL" id="FQVU01000004">
    <property type="protein sequence ID" value="SHH04973.1"/>
    <property type="molecule type" value="Genomic_DNA"/>
</dbReference>
<keyword evidence="2" id="KW-0443">Lipid metabolism</keyword>
<dbReference type="SUPFAM" id="SSF52096">
    <property type="entry name" value="ClpP/crotonase"/>
    <property type="match status" value="1"/>
</dbReference>
<keyword evidence="3" id="KW-0456">Lyase</keyword>
<accession>A0A1M5PUM7</accession>
<dbReference type="GO" id="GO:0006635">
    <property type="term" value="P:fatty acid beta-oxidation"/>
    <property type="evidence" value="ECO:0007669"/>
    <property type="project" value="TreeGrafter"/>
</dbReference>
<evidence type="ECO:0000313" key="6">
    <source>
        <dbReference type="Proteomes" id="UP000186132"/>
    </source>
</evidence>
<sequence>MSEGAPADPVEVTREGRVLVVRIRRPAKRNAIDAAVTAGLDAALNLLQDDPELWAGVLTGSDGGFSAGTDLVAGPGAPTERGGTYGVMRRRRTTPLVAAVEGYAYGGGFELALACDLVVAGETATFALPETTRGVVAASGALFLAPRALPVNVARELLLTGRRLDARRAWSLGLVNEVTAPGEALDRALGLAAEIVRHAPIAQRETLRALDTLGRDEADAGWAATAAAVEALQASADFAEAMAAFRAKRPPVWRNR</sequence>
<dbReference type="OrthoDB" id="4284283at2"/>
<reference evidence="6" key="1">
    <citation type="submission" date="2016-11" db="EMBL/GenBank/DDBJ databases">
        <authorList>
            <person name="Varghese N."/>
            <person name="Submissions S."/>
        </authorList>
    </citation>
    <scope>NUCLEOTIDE SEQUENCE [LARGE SCALE GENOMIC DNA]</scope>
    <source>
        <strain evidence="6">DSM 45627</strain>
    </source>
</reference>
<dbReference type="Pfam" id="PF00378">
    <property type="entry name" value="ECH_1"/>
    <property type="match status" value="1"/>
</dbReference>
<comment type="similarity">
    <text evidence="1 4">Belongs to the enoyl-CoA hydratase/isomerase family.</text>
</comment>
<protein>
    <submittedName>
        <fullName evidence="5">Enoyl-CoA hydratase/carnithine racemase</fullName>
    </submittedName>
</protein>
<evidence type="ECO:0000256" key="3">
    <source>
        <dbReference type="ARBA" id="ARBA00023239"/>
    </source>
</evidence>
<keyword evidence="6" id="KW-1185">Reference proteome</keyword>
<dbReference type="AlphaFoldDB" id="A0A1M5PUM7"/>
<dbReference type="Proteomes" id="UP000186132">
    <property type="component" value="Unassembled WGS sequence"/>
</dbReference>
<dbReference type="Gene3D" id="3.90.226.10">
    <property type="entry name" value="2-enoyl-CoA Hydratase, Chain A, domain 1"/>
    <property type="match status" value="1"/>
</dbReference>
<name>A0A1M5PUM7_9ACTN</name>
<dbReference type="PANTHER" id="PTHR11941:SF169">
    <property type="entry name" value="(7AS)-7A-METHYL-1,5-DIOXO-2,3,5,6,7,7A-HEXAHYDRO-1H-INDENE-CARBOXYL-COA HYDROLASE"/>
    <property type="match status" value="1"/>
</dbReference>
<dbReference type="InterPro" id="IPR018376">
    <property type="entry name" value="Enoyl-CoA_hyd/isom_CS"/>
</dbReference>
<dbReference type="RefSeq" id="WP_084181230.1">
    <property type="nucleotide sequence ID" value="NZ_FQVU01000004.1"/>
</dbReference>